<accession>A0ACB7ZW82</accession>
<evidence type="ECO:0000313" key="1">
    <source>
        <dbReference type="EMBL" id="KAH7905336.1"/>
    </source>
</evidence>
<name>A0ACB7ZW82_9AGAM</name>
<dbReference type="EMBL" id="MU268214">
    <property type="protein sequence ID" value="KAH7905336.1"/>
    <property type="molecule type" value="Genomic_DNA"/>
</dbReference>
<gene>
    <name evidence="1" type="ORF">BJ138DRAFT_1175213</name>
</gene>
<protein>
    <submittedName>
        <fullName evidence="1">Rhodanese-like domain-containing protein</fullName>
    </submittedName>
</protein>
<reference evidence="1" key="1">
    <citation type="journal article" date="2021" name="New Phytol.">
        <title>Evolutionary innovations through gain and loss of genes in the ectomycorrhizal Boletales.</title>
        <authorList>
            <person name="Wu G."/>
            <person name="Miyauchi S."/>
            <person name="Morin E."/>
            <person name="Kuo A."/>
            <person name="Drula E."/>
            <person name="Varga T."/>
            <person name="Kohler A."/>
            <person name="Feng B."/>
            <person name="Cao Y."/>
            <person name="Lipzen A."/>
            <person name="Daum C."/>
            <person name="Hundley H."/>
            <person name="Pangilinan J."/>
            <person name="Johnson J."/>
            <person name="Barry K."/>
            <person name="LaButti K."/>
            <person name="Ng V."/>
            <person name="Ahrendt S."/>
            <person name="Min B."/>
            <person name="Choi I.G."/>
            <person name="Park H."/>
            <person name="Plett J.M."/>
            <person name="Magnuson J."/>
            <person name="Spatafora J.W."/>
            <person name="Nagy L.G."/>
            <person name="Henrissat B."/>
            <person name="Grigoriev I.V."/>
            <person name="Yang Z.L."/>
            <person name="Xu J."/>
            <person name="Martin F.M."/>
        </authorList>
    </citation>
    <scope>NUCLEOTIDE SEQUENCE</scope>
    <source>
        <strain evidence="1">ATCC 28755</strain>
    </source>
</reference>
<comment type="caution">
    <text evidence="1">The sequence shown here is derived from an EMBL/GenBank/DDBJ whole genome shotgun (WGS) entry which is preliminary data.</text>
</comment>
<proteinExistence type="predicted"/>
<dbReference type="Proteomes" id="UP000790377">
    <property type="component" value="Unassembled WGS sequence"/>
</dbReference>
<keyword evidence="2" id="KW-1185">Reference proteome</keyword>
<evidence type="ECO:0000313" key="2">
    <source>
        <dbReference type="Proteomes" id="UP000790377"/>
    </source>
</evidence>
<sequence length="322" mass="34685">MAVSVVNVNVVSVDTHVLFSPPARRTLADIREEVAQGLALRAIAKAKIIDGVRVGVYFTFAKKQDEEFLQSVAEHIHARLHGGRHLFAVATTGAGTHTLVITGSDADEVQRAVLLTSSKFVGRIESVTNDGSRLVAAVRDLGNTSYDEAALWDVVTKSARAPLDPLVPPPGSRSIDRILSDARAQLQRVTPAEAYAALHDTALPMPVFLVDIRPAAQRAREGGIDGSLIIERNVLEWRFDPRCEARLAIADRYDLQVIVYCQEGYTSSLAALALRELGLLNATDMIGGYAAWREAGLPGQIRPPSTVSASESWALSQSAVSS</sequence>
<organism evidence="1 2">
    <name type="scientific">Hygrophoropsis aurantiaca</name>
    <dbReference type="NCBI Taxonomy" id="72124"/>
    <lineage>
        <taxon>Eukaryota</taxon>
        <taxon>Fungi</taxon>
        <taxon>Dikarya</taxon>
        <taxon>Basidiomycota</taxon>
        <taxon>Agaricomycotina</taxon>
        <taxon>Agaricomycetes</taxon>
        <taxon>Agaricomycetidae</taxon>
        <taxon>Boletales</taxon>
        <taxon>Coniophorineae</taxon>
        <taxon>Hygrophoropsidaceae</taxon>
        <taxon>Hygrophoropsis</taxon>
    </lineage>
</organism>